<gene>
    <name evidence="2" type="ORF">HMPREF0548_1943</name>
</gene>
<name>C2EQJ7_9LACO</name>
<keyword evidence="3" id="KW-1185">Reference proteome</keyword>
<sequence>MNIFIAKVTFSNKDITVIGERSVQNVSLFAPVTCPFYLSKYWTVLGKVVRLGTPLTKSSSIILALRKARIKWRIVLSFTLFLTIEIICRDLLYQNTSQY</sequence>
<reference evidence="2 3" key="1">
    <citation type="submission" date="2009-01" db="EMBL/GenBank/DDBJ databases">
        <authorList>
            <person name="Qin X."/>
            <person name="Bachman B."/>
            <person name="Battles P."/>
            <person name="Bell A."/>
            <person name="Bess C."/>
            <person name="Bickham C."/>
            <person name="Chaboub L."/>
            <person name="Chen D."/>
            <person name="Coyle M."/>
            <person name="Deiros D.R."/>
            <person name="Dinh H."/>
            <person name="Forbes L."/>
            <person name="Fowler G."/>
            <person name="Francisco L."/>
            <person name="Fu Q."/>
            <person name="Gubbala S."/>
            <person name="Hale W."/>
            <person name="Han Y."/>
            <person name="Hemphill L."/>
            <person name="Highlander S.K."/>
            <person name="Hirani K."/>
            <person name="Hogues M."/>
            <person name="Jackson L."/>
            <person name="Jakkamsetti A."/>
            <person name="Javaid M."/>
            <person name="Jiang H."/>
            <person name="Korchina V."/>
            <person name="Kovar C."/>
            <person name="Lara F."/>
            <person name="Lee S."/>
            <person name="Mata R."/>
            <person name="Mathew T."/>
            <person name="Moen C."/>
            <person name="Morales K."/>
            <person name="Munidasa M."/>
            <person name="Nazareth L."/>
            <person name="Ngo R."/>
            <person name="Nguyen L."/>
            <person name="Okwuonu G."/>
            <person name="Ongeri F."/>
            <person name="Patil S."/>
            <person name="Petrosino J."/>
            <person name="Pham C."/>
            <person name="Pham P."/>
            <person name="Pu L.-L."/>
            <person name="Puazo M."/>
            <person name="Raj R."/>
            <person name="Reid J."/>
            <person name="Rouhana J."/>
            <person name="Saada N."/>
            <person name="Shang Y."/>
            <person name="Simmons D."/>
            <person name="Thornton R."/>
            <person name="Warren J."/>
            <person name="Weissenberger G."/>
            <person name="Zhang J."/>
            <person name="Zhang L."/>
            <person name="Zhou C."/>
            <person name="Zhu D."/>
            <person name="Muzny D."/>
            <person name="Worley K."/>
            <person name="Gibbs R."/>
        </authorList>
    </citation>
    <scope>NUCLEOTIDE SEQUENCE [LARGE SCALE GENOMIC DNA]</scope>
    <source>
        <strain evidence="2 3">DSM 16047</strain>
    </source>
</reference>
<dbReference type="AlphaFoldDB" id="C2EQJ7"/>
<keyword evidence="1" id="KW-0812">Transmembrane</keyword>
<evidence type="ECO:0000313" key="2">
    <source>
        <dbReference type="EMBL" id="EEJ71211.1"/>
    </source>
</evidence>
<protein>
    <submittedName>
        <fullName evidence="2">Uncharacterized protein</fullName>
    </submittedName>
</protein>
<proteinExistence type="predicted"/>
<accession>C2EQJ7</accession>
<dbReference type="EMBL" id="ACGU01000108">
    <property type="protein sequence ID" value="EEJ71211.1"/>
    <property type="molecule type" value="Genomic_DNA"/>
</dbReference>
<feature type="transmembrane region" description="Helical" evidence="1">
    <location>
        <begin position="74"/>
        <end position="93"/>
    </location>
</feature>
<keyword evidence="1" id="KW-0472">Membrane</keyword>
<dbReference type="Proteomes" id="UP000005583">
    <property type="component" value="Unassembled WGS sequence"/>
</dbReference>
<comment type="caution">
    <text evidence="2">The sequence shown here is derived from an EMBL/GenBank/DDBJ whole genome shotgun (WGS) entry which is preliminary data.</text>
</comment>
<organism evidence="2 3">
    <name type="scientific">Lactobacillus ultunensis DSM 16047</name>
    <dbReference type="NCBI Taxonomy" id="525365"/>
    <lineage>
        <taxon>Bacteria</taxon>
        <taxon>Bacillati</taxon>
        <taxon>Bacillota</taxon>
        <taxon>Bacilli</taxon>
        <taxon>Lactobacillales</taxon>
        <taxon>Lactobacillaceae</taxon>
        <taxon>Lactobacillus</taxon>
    </lineage>
</organism>
<keyword evidence="1" id="KW-1133">Transmembrane helix</keyword>
<evidence type="ECO:0000256" key="1">
    <source>
        <dbReference type="SAM" id="Phobius"/>
    </source>
</evidence>
<dbReference type="HOGENOM" id="CLU_2316795_0_0_9"/>
<evidence type="ECO:0000313" key="3">
    <source>
        <dbReference type="Proteomes" id="UP000005583"/>
    </source>
</evidence>